<dbReference type="EMBL" id="JAUKUD010000005">
    <property type="protein sequence ID" value="KAK0743259.1"/>
    <property type="molecule type" value="Genomic_DNA"/>
</dbReference>
<feature type="signal peptide" evidence="1">
    <location>
        <begin position="1"/>
        <end position="16"/>
    </location>
</feature>
<name>A0AA40EPR3_9PEZI</name>
<dbReference type="AlphaFoldDB" id="A0AA40EPR3"/>
<sequence>MGLFLVVTLFLLSQKPLPPICSLDKGSRWQDHNRDARPPGHIARALSQGHYLWLFSRLRLLVRSVLRDHRHATSNM</sequence>
<proteinExistence type="predicted"/>
<protein>
    <recommendedName>
        <fullName evidence="4">Secreted protein</fullName>
    </recommendedName>
</protein>
<evidence type="ECO:0000313" key="2">
    <source>
        <dbReference type="EMBL" id="KAK0743259.1"/>
    </source>
</evidence>
<evidence type="ECO:0000313" key="3">
    <source>
        <dbReference type="Proteomes" id="UP001172155"/>
    </source>
</evidence>
<feature type="chain" id="PRO_5041250520" description="Secreted protein" evidence="1">
    <location>
        <begin position="17"/>
        <end position="76"/>
    </location>
</feature>
<keyword evidence="1" id="KW-0732">Signal</keyword>
<accession>A0AA40EPR3</accession>
<reference evidence="2" key="1">
    <citation type="submission" date="2023-06" db="EMBL/GenBank/DDBJ databases">
        <title>Genome-scale phylogeny and comparative genomics of the fungal order Sordariales.</title>
        <authorList>
            <consortium name="Lawrence Berkeley National Laboratory"/>
            <person name="Hensen N."/>
            <person name="Bonometti L."/>
            <person name="Westerberg I."/>
            <person name="Brannstrom I.O."/>
            <person name="Guillou S."/>
            <person name="Cros-Aarteil S."/>
            <person name="Calhoun S."/>
            <person name="Haridas S."/>
            <person name="Kuo A."/>
            <person name="Mondo S."/>
            <person name="Pangilinan J."/>
            <person name="Riley R."/>
            <person name="LaButti K."/>
            <person name="Andreopoulos B."/>
            <person name="Lipzen A."/>
            <person name="Chen C."/>
            <person name="Yanf M."/>
            <person name="Daum C."/>
            <person name="Ng V."/>
            <person name="Clum A."/>
            <person name="Steindorff A."/>
            <person name="Ohm R."/>
            <person name="Martin F."/>
            <person name="Silar P."/>
            <person name="Natvig D."/>
            <person name="Lalanne C."/>
            <person name="Gautier V."/>
            <person name="Ament-velasquez S.L."/>
            <person name="Kruys A."/>
            <person name="Hutchinson M.I."/>
            <person name="Powell A.J."/>
            <person name="Barry K."/>
            <person name="Miller A.N."/>
            <person name="Grigoriev I.V."/>
            <person name="Debuchy R."/>
            <person name="Gladieux P."/>
            <person name="Thoren M.H."/>
            <person name="Johannesson H."/>
        </authorList>
    </citation>
    <scope>NUCLEOTIDE SEQUENCE</scope>
    <source>
        <strain evidence="2">SMH3187-1</strain>
    </source>
</reference>
<evidence type="ECO:0008006" key="4">
    <source>
        <dbReference type="Google" id="ProtNLM"/>
    </source>
</evidence>
<dbReference type="Proteomes" id="UP001172155">
    <property type="component" value="Unassembled WGS sequence"/>
</dbReference>
<comment type="caution">
    <text evidence="2">The sequence shown here is derived from an EMBL/GenBank/DDBJ whole genome shotgun (WGS) entry which is preliminary data.</text>
</comment>
<keyword evidence="3" id="KW-1185">Reference proteome</keyword>
<gene>
    <name evidence="2" type="ORF">B0T18DRAFT_414842</name>
</gene>
<evidence type="ECO:0000256" key="1">
    <source>
        <dbReference type="SAM" id="SignalP"/>
    </source>
</evidence>
<organism evidence="2 3">
    <name type="scientific">Schizothecium vesticola</name>
    <dbReference type="NCBI Taxonomy" id="314040"/>
    <lineage>
        <taxon>Eukaryota</taxon>
        <taxon>Fungi</taxon>
        <taxon>Dikarya</taxon>
        <taxon>Ascomycota</taxon>
        <taxon>Pezizomycotina</taxon>
        <taxon>Sordariomycetes</taxon>
        <taxon>Sordariomycetidae</taxon>
        <taxon>Sordariales</taxon>
        <taxon>Schizotheciaceae</taxon>
        <taxon>Schizothecium</taxon>
    </lineage>
</organism>